<evidence type="ECO:0000313" key="2">
    <source>
        <dbReference type="Proteomes" id="UP001057402"/>
    </source>
</evidence>
<keyword evidence="2" id="KW-1185">Reference proteome</keyword>
<comment type="caution">
    <text evidence="1">The sequence shown here is derived from an EMBL/GenBank/DDBJ whole genome shotgun (WGS) entry which is preliminary data.</text>
</comment>
<sequence>MRTAPAKPAIQEGPVDLVNAPSLLPVPRYRGVRRRRLGRYTAEIRDPVKKTRVWLGTFDSPEDAARAYDAAAIKFRGSKAKTNFPFAGAHHQGIGGGVLPVGHHPRFLSFEEDQERHRIYSQRPTCSGMSSTVESFSGPRVAAVVAREADRGKRRAAEDGCGSDCDSSSSVVDDCLAEDLGGVGGDVVVDSEAWQKRRRTTTIALPFDLNLPPLDKDDEMCTDLRL</sequence>
<name>A0ACB9SFD8_9MYRT</name>
<dbReference type="Proteomes" id="UP001057402">
    <property type="component" value="Chromosome 1"/>
</dbReference>
<protein>
    <submittedName>
        <fullName evidence="1">Uncharacterized protein</fullName>
    </submittedName>
</protein>
<proteinExistence type="predicted"/>
<accession>A0ACB9SFD8</accession>
<reference evidence="2" key="1">
    <citation type="journal article" date="2023" name="Front. Plant Sci.">
        <title>Chromosomal-level genome assembly of Melastoma candidum provides insights into trichome evolution.</title>
        <authorList>
            <person name="Zhong Y."/>
            <person name="Wu W."/>
            <person name="Sun C."/>
            <person name="Zou P."/>
            <person name="Liu Y."/>
            <person name="Dai S."/>
            <person name="Zhou R."/>
        </authorList>
    </citation>
    <scope>NUCLEOTIDE SEQUENCE [LARGE SCALE GENOMIC DNA]</scope>
</reference>
<organism evidence="1 2">
    <name type="scientific">Melastoma candidum</name>
    <dbReference type="NCBI Taxonomy" id="119954"/>
    <lineage>
        <taxon>Eukaryota</taxon>
        <taxon>Viridiplantae</taxon>
        <taxon>Streptophyta</taxon>
        <taxon>Embryophyta</taxon>
        <taxon>Tracheophyta</taxon>
        <taxon>Spermatophyta</taxon>
        <taxon>Magnoliopsida</taxon>
        <taxon>eudicotyledons</taxon>
        <taxon>Gunneridae</taxon>
        <taxon>Pentapetalae</taxon>
        <taxon>rosids</taxon>
        <taxon>malvids</taxon>
        <taxon>Myrtales</taxon>
        <taxon>Melastomataceae</taxon>
        <taxon>Melastomatoideae</taxon>
        <taxon>Melastomateae</taxon>
        <taxon>Melastoma</taxon>
    </lineage>
</organism>
<evidence type="ECO:0000313" key="1">
    <source>
        <dbReference type="EMBL" id="KAI4388203.1"/>
    </source>
</evidence>
<dbReference type="EMBL" id="CM042880">
    <property type="protein sequence ID" value="KAI4388203.1"/>
    <property type="molecule type" value="Genomic_DNA"/>
</dbReference>
<gene>
    <name evidence="1" type="ORF">MLD38_000556</name>
</gene>